<dbReference type="AlphaFoldDB" id="A0A074WID4"/>
<sequence>MPLEPSIKMSINNPTDTPTDADDKMDIDAADQDENVNVTKGGKGKHKGKLSNPNMAILILSRNNGKKSKPKRSTEVTPAPASPLTYETNAHHYKHTTYECGHEIYEDRDGNYLARWELPDKFTTTKFVDRGNCGCAMNASGWIWGTMTERRSEPDVFYKGKPVYSLRDMMQAEETGADCPEPCRMQ</sequence>
<dbReference type="EMBL" id="KL584835">
    <property type="protein sequence ID" value="KEQ62171.1"/>
    <property type="molecule type" value="Genomic_DNA"/>
</dbReference>
<organism evidence="2 3">
    <name type="scientific">Aureobasidium melanogenum (strain CBS 110374)</name>
    <name type="common">Aureobasidium pullulans var. melanogenum</name>
    <dbReference type="NCBI Taxonomy" id="1043003"/>
    <lineage>
        <taxon>Eukaryota</taxon>
        <taxon>Fungi</taxon>
        <taxon>Dikarya</taxon>
        <taxon>Ascomycota</taxon>
        <taxon>Pezizomycotina</taxon>
        <taxon>Dothideomycetes</taxon>
        <taxon>Dothideomycetidae</taxon>
        <taxon>Dothideales</taxon>
        <taxon>Saccotheciaceae</taxon>
        <taxon>Aureobasidium</taxon>
    </lineage>
</organism>
<keyword evidence="3" id="KW-1185">Reference proteome</keyword>
<evidence type="ECO:0000256" key="1">
    <source>
        <dbReference type="SAM" id="MobiDB-lite"/>
    </source>
</evidence>
<feature type="region of interest" description="Disordered" evidence="1">
    <location>
        <begin position="1"/>
        <end position="22"/>
    </location>
</feature>
<protein>
    <submittedName>
        <fullName evidence="2">Uncharacterized protein</fullName>
    </submittedName>
</protein>
<evidence type="ECO:0000313" key="3">
    <source>
        <dbReference type="Proteomes" id="UP000030672"/>
    </source>
</evidence>
<name>A0A074WID4_AURM1</name>
<accession>A0A074WID4</accession>
<dbReference type="HOGENOM" id="CLU_1454106_0_0_1"/>
<dbReference type="GeneID" id="63921599"/>
<dbReference type="Proteomes" id="UP000030672">
    <property type="component" value="Unassembled WGS sequence"/>
</dbReference>
<proteinExistence type="predicted"/>
<dbReference type="RefSeq" id="XP_040879194.1">
    <property type="nucleotide sequence ID" value="XM_041028226.1"/>
</dbReference>
<reference evidence="2 3" key="1">
    <citation type="journal article" date="2014" name="BMC Genomics">
        <title>Genome sequencing of four Aureobasidium pullulans varieties: biotechnological potential, stress tolerance, and description of new species.</title>
        <authorList>
            <person name="Gostin Ar C."/>
            <person name="Ohm R.A."/>
            <person name="Kogej T."/>
            <person name="Sonjak S."/>
            <person name="Turk M."/>
            <person name="Zajc J."/>
            <person name="Zalar P."/>
            <person name="Grube M."/>
            <person name="Sun H."/>
            <person name="Han J."/>
            <person name="Sharma A."/>
            <person name="Chiniquy J."/>
            <person name="Ngan C.Y."/>
            <person name="Lipzen A."/>
            <person name="Barry K."/>
            <person name="Grigoriev I.V."/>
            <person name="Gunde-Cimerman N."/>
        </authorList>
    </citation>
    <scope>NUCLEOTIDE SEQUENCE [LARGE SCALE GENOMIC DNA]</scope>
    <source>
        <strain evidence="2 3">CBS 110374</strain>
    </source>
</reference>
<gene>
    <name evidence="2" type="ORF">M437DRAFT_85075</name>
</gene>
<evidence type="ECO:0000313" key="2">
    <source>
        <dbReference type="EMBL" id="KEQ62171.1"/>
    </source>
</evidence>
<feature type="region of interest" description="Disordered" evidence="1">
    <location>
        <begin position="62"/>
        <end position="84"/>
    </location>
</feature>